<dbReference type="Proteomes" id="UP001387364">
    <property type="component" value="Chromosome"/>
</dbReference>
<gene>
    <name evidence="2" type="ORF">WDJ61_11605</name>
</gene>
<protein>
    <submittedName>
        <fullName evidence="2">GIY-YIG nuclease family protein</fullName>
    </submittedName>
</protein>
<dbReference type="SUPFAM" id="SSF82771">
    <property type="entry name" value="GIY-YIG endonuclease"/>
    <property type="match status" value="1"/>
</dbReference>
<proteinExistence type="predicted"/>
<accession>A0ABZ2N3R0</accession>
<dbReference type="InterPro" id="IPR000305">
    <property type="entry name" value="GIY-YIG_endonuc"/>
</dbReference>
<organism evidence="2 3">
    <name type="scientific">Bacillus kandeliae</name>
    <dbReference type="NCBI Taxonomy" id="3129297"/>
    <lineage>
        <taxon>Bacteria</taxon>
        <taxon>Bacillati</taxon>
        <taxon>Bacillota</taxon>
        <taxon>Bacilli</taxon>
        <taxon>Bacillales</taxon>
        <taxon>Bacillaceae</taxon>
        <taxon>Bacillus</taxon>
    </lineage>
</organism>
<dbReference type="Pfam" id="PF01541">
    <property type="entry name" value="GIY-YIG"/>
    <property type="match status" value="1"/>
</dbReference>
<evidence type="ECO:0000259" key="1">
    <source>
        <dbReference type="PROSITE" id="PS50164"/>
    </source>
</evidence>
<name>A0ABZ2N3R0_9BACI</name>
<dbReference type="Gene3D" id="3.40.1440.10">
    <property type="entry name" value="GIY-YIG endonuclease"/>
    <property type="match status" value="1"/>
</dbReference>
<reference evidence="2 3" key="1">
    <citation type="submission" date="2024-02" db="EMBL/GenBank/DDBJ databases">
        <title>Seven novel Bacillus-like species.</title>
        <authorList>
            <person name="Liu G."/>
        </authorList>
    </citation>
    <scope>NUCLEOTIDE SEQUENCE [LARGE SCALE GENOMIC DNA]</scope>
    <source>
        <strain evidence="2 3">FJAT-52991</strain>
    </source>
</reference>
<feature type="domain" description="GIY-YIG" evidence="1">
    <location>
        <begin position="194"/>
        <end position="289"/>
    </location>
</feature>
<evidence type="ECO:0000313" key="3">
    <source>
        <dbReference type="Proteomes" id="UP001387364"/>
    </source>
</evidence>
<dbReference type="CDD" id="cd10446">
    <property type="entry name" value="GIY-YIG_unchar_1"/>
    <property type="match status" value="1"/>
</dbReference>
<evidence type="ECO:0000313" key="2">
    <source>
        <dbReference type="EMBL" id="WXB91912.1"/>
    </source>
</evidence>
<dbReference type="EMBL" id="CP147404">
    <property type="protein sequence ID" value="WXB91912.1"/>
    <property type="molecule type" value="Genomic_DNA"/>
</dbReference>
<sequence length="290" mass="33585">MLTIKKMLGLYRLDVTNKIKIARHQDTRDVNVHELFYNNEFELYQSYQETDKFKGCKYLVSCLGINNNQALFVGVYEIKNTYNVDGFPSANKFPPGKDVSFRGKAKLKSRYKYDLEKLTGFEDLERRLVISWSGVAQGWCVWLDTYPNEVVQLLPKGFVKDFPGYYDINLTFKELKEIIRDPDVNRTWYKSLSSVGGVYLILDTTDGMQYVGSASGKEGLYGRWKKYVENGHGNNKKLKEVLEKEPERIYKFKYTILQTLPAALTSTEAIREENKYKEKLGTRAFGLNSN</sequence>
<dbReference type="InterPro" id="IPR035901">
    <property type="entry name" value="GIY-YIG_endonuc_sf"/>
</dbReference>
<keyword evidence="3" id="KW-1185">Reference proteome</keyword>
<dbReference type="PROSITE" id="PS50164">
    <property type="entry name" value="GIY_YIG"/>
    <property type="match status" value="1"/>
</dbReference>
<dbReference type="RefSeq" id="WP_338749876.1">
    <property type="nucleotide sequence ID" value="NZ_CP147404.1"/>
</dbReference>